<dbReference type="RefSeq" id="WP_266055547.1">
    <property type="nucleotide sequence ID" value="NZ_JAPFQN010000003.1"/>
</dbReference>
<dbReference type="Proteomes" id="UP001209885">
    <property type="component" value="Unassembled WGS sequence"/>
</dbReference>
<name>A0ABT3RNK4_9BACT</name>
<evidence type="ECO:0000313" key="2">
    <source>
        <dbReference type="Proteomes" id="UP001209885"/>
    </source>
</evidence>
<proteinExistence type="predicted"/>
<protein>
    <recommendedName>
        <fullName evidence="3">Lipoprotein</fullName>
    </recommendedName>
</protein>
<accession>A0ABT3RNK4</accession>
<evidence type="ECO:0008006" key="3">
    <source>
        <dbReference type="Google" id="ProtNLM"/>
    </source>
</evidence>
<reference evidence="1 2" key="1">
    <citation type="submission" date="2022-11" db="EMBL/GenBank/DDBJ databases">
        <title>The characterization of three novel Bacteroidetes species and genomic analysis of their roles in tidal elemental geochemical cycles.</title>
        <authorList>
            <person name="Ma K."/>
        </authorList>
    </citation>
    <scope>NUCLEOTIDE SEQUENCE [LARGE SCALE GENOMIC DNA]</scope>
    <source>
        <strain evidence="1 2">M17</strain>
    </source>
</reference>
<sequence length="173" mass="19900">MRVFFFSLITISVFLFGCDNLASTKKETNDEEKIKNQPITFSLANEEELKKLESLKLDSGYVNLLLPAYNSEENIQKVRRSWSDLHQELGDYLSKNNFDWGVGDSSISLFNKIYFAEDGTIDYYAFKVITPSVSEETTKNFEKLLKEFSSEVKLDLGQNKNFAQCGKSRIMNK</sequence>
<dbReference type="EMBL" id="JAPFQN010000003">
    <property type="protein sequence ID" value="MCX2743172.1"/>
    <property type="molecule type" value="Genomic_DNA"/>
</dbReference>
<organism evidence="1 2">
    <name type="scientific">Mangrovivirga halotolerans</name>
    <dbReference type="NCBI Taxonomy" id="2993936"/>
    <lineage>
        <taxon>Bacteria</taxon>
        <taxon>Pseudomonadati</taxon>
        <taxon>Bacteroidota</taxon>
        <taxon>Cytophagia</taxon>
        <taxon>Cytophagales</taxon>
        <taxon>Mangrovivirgaceae</taxon>
        <taxon>Mangrovivirga</taxon>
    </lineage>
</organism>
<keyword evidence="2" id="KW-1185">Reference proteome</keyword>
<gene>
    <name evidence="1" type="ORF">OO013_04810</name>
</gene>
<dbReference type="PROSITE" id="PS51257">
    <property type="entry name" value="PROKAR_LIPOPROTEIN"/>
    <property type="match status" value="1"/>
</dbReference>
<comment type="caution">
    <text evidence="1">The sequence shown here is derived from an EMBL/GenBank/DDBJ whole genome shotgun (WGS) entry which is preliminary data.</text>
</comment>
<evidence type="ECO:0000313" key="1">
    <source>
        <dbReference type="EMBL" id="MCX2743172.1"/>
    </source>
</evidence>